<dbReference type="InterPro" id="IPR018484">
    <property type="entry name" value="FGGY_N"/>
</dbReference>
<evidence type="ECO:0000256" key="3">
    <source>
        <dbReference type="ARBA" id="ARBA00012099"/>
    </source>
</evidence>
<proteinExistence type="inferred from homology"/>
<dbReference type="Pfam" id="PF02782">
    <property type="entry name" value="FGGY_C"/>
    <property type="match status" value="1"/>
</dbReference>
<dbReference type="GO" id="GO:0046167">
    <property type="term" value="P:glycerol-3-phosphate biosynthetic process"/>
    <property type="evidence" value="ECO:0007669"/>
    <property type="project" value="TreeGrafter"/>
</dbReference>
<feature type="domain" description="Carbohydrate kinase FGGY N-terminal" evidence="11">
    <location>
        <begin position="7"/>
        <end position="264"/>
    </location>
</feature>
<dbReference type="UniPathway" id="UPA00618">
    <property type="reaction ID" value="UER00672"/>
</dbReference>
<evidence type="ECO:0000256" key="1">
    <source>
        <dbReference type="ARBA" id="ARBA00005190"/>
    </source>
</evidence>
<dbReference type="InterPro" id="IPR018483">
    <property type="entry name" value="Carb_kinase_FGGY_CS"/>
</dbReference>
<dbReference type="AlphaFoldDB" id="A0A6U0ETM3"/>
<dbReference type="SUPFAM" id="SSF53067">
    <property type="entry name" value="Actin-like ATPase domain"/>
    <property type="match status" value="2"/>
</dbReference>
<dbReference type="PROSITE" id="PS00445">
    <property type="entry name" value="FGGY_KINASES_2"/>
    <property type="match status" value="1"/>
</dbReference>
<keyword evidence="8" id="KW-0067">ATP-binding</keyword>
<dbReference type="GO" id="GO:0006641">
    <property type="term" value="P:triglyceride metabolic process"/>
    <property type="evidence" value="ECO:0007669"/>
    <property type="project" value="TreeGrafter"/>
</dbReference>
<evidence type="ECO:0000256" key="9">
    <source>
        <dbReference type="ARBA" id="ARBA00043149"/>
    </source>
</evidence>
<evidence type="ECO:0000256" key="4">
    <source>
        <dbReference type="ARBA" id="ARBA00022679"/>
    </source>
</evidence>
<dbReference type="GO" id="GO:0005739">
    <property type="term" value="C:mitochondrion"/>
    <property type="evidence" value="ECO:0007669"/>
    <property type="project" value="TreeGrafter"/>
</dbReference>
<dbReference type="EC" id="2.7.1.30" evidence="3"/>
<dbReference type="PIRSF" id="PIRSF000538">
    <property type="entry name" value="GlpK"/>
    <property type="match status" value="1"/>
</dbReference>
<protein>
    <recommendedName>
        <fullName evidence="3">glycerol kinase</fullName>
        <ecNumber evidence="3">2.7.1.30</ecNumber>
    </recommendedName>
    <alternativeName>
        <fullName evidence="9">ATP:glycerol 3-phosphotransferase</fullName>
    </alternativeName>
</protein>
<dbReference type="InterPro" id="IPR005999">
    <property type="entry name" value="Glycerol_kin"/>
</dbReference>
<dbReference type="GO" id="GO:0005524">
    <property type="term" value="F:ATP binding"/>
    <property type="evidence" value="ECO:0007669"/>
    <property type="project" value="UniProtKB-KW"/>
</dbReference>
<evidence type="ECO:0000256" key="8">
    <source>
        <dbReference type="ARBA" id="ARBA00022840"/>
    </source>
</evidence>
<evidence type="ECO:0000259" key="12">
    <source>
        <dbReference type="Pfam" id="PF02782"/>
    </source>
</evidence>
<sequence>MTTTTTYVCAIDQGTTSTRCVVYATSTPREAGSYVAIANHQLEHEQRYPAPGWCAHDANEIFENACAAMRAAMGAASVGAGDVACVGMTNQRETTVAWRRSDGTALCDAVVWLDTRTKDMCEEFVRDVCEGDAKKFAPVCGLPVSTYFSAMKMRWLLRHCEAVREARDAGDLCFGTIESWLVYKLTNGKSFITDVTNASRTMLMRLDTLQWDDKMCAAFDVPLEALPKIVSCAEEFGRIDASIDRLGGIAITGCIGDQQSATLGQRCDVGEAKNTYGTGCFMLLNTGSTIVPSKNGLLTTMAWQLGGMDKKPVYALEGSVAIAGAVVHWLRDNLGLITNASDIEDLARGVEDAAGVSFVPAFSGLFAPRWRDDARGVIVGLTQYVNKGHIARAALDAIAFQSRDVLEAMRQDIAEATSHQLLTLKVDGGASANNLLMQIQSDVLGLTVIRPADVETTARGAAYAAAVGAGLMTEDDIFRDNKLSSTQDKTIDFTPKTSHADRERDYARWNAAVVRSYNLAESAPECGV</sequence>
<keyword evidence="5" id="KW-0547">Nucleotide-binding</keyword>
<name>A0A6U0ETM3_9CHLO</name>
<comment type="similarity">
    <text evidence="2 10">Belongs to the FGGY kinase family.</text>
</comment>
<evidence type="ECO:0000256" key="2">
    <source>
        <dbReference type="ARBA" id="ARBA00009156"/>
    </source>
</evidence>
<dbReference type="Gene3D" id="3.30.420.40">
    <property type="match status" value="2"/>
</dbReference>
<dbReference type="NCBIfam" id="NF000756">
    <property type="entry name" value="PRK00047.1"/>
    <property type="match status" value="1"/>
</dbReference>
<keyword evidence="7" id="KW-0319">Glycerol metabolism</keyword>
<dbReference type="FunFam" id="3.30.420.40:FF:000086">
    <property type="entry name" value="Glycerol kinase"/>
    <property type="match status" value="1"/>
</dbReference>
<comment type="pathway">
    <text evidence="1">Polyol metabolism; glycerol degradation via glycerol kinase pathway; sn-glycerol 3-phosphate from glycerol: step 1/1.</text>
</comment>
<dbReference type="PANTHER" id="PTHR10196:SF69">
    <property type="entry name" value="GLYCEROL KINASE"/>
    <property type="match status" value="1"/>
</dbReference>
<evidence type="ECO:0000313" key="14">
    <source>
        <dbReference type="EMBL" id="CAD8587151.1"/>
    </source>
</evidence>
<gene>
    <name evidence="13" type="ORF">OMED0929_LOCUS6297</name>
    <name evidence="14" type="ORF">OMED0929_LOCUS6302</name>
</gene>
<evidence type="ECO:0000259" key="11">
    <source>
        <dbReference type="Pfam" id="PF00370"/>
    </source>
</evidence>
<evidence type="ECO:0000256" key="6">
    <source>
        <dbReference type="ARBA" id="ARBA00022777"/>
    </source>
</evidence>
<keyword evidence="6 10" id="KW-0418">Kinase</keyword>
<dbReference type="InterPro" id="IPR000577">
    <property type="entry name" value="Carb_kinase_FGGY"/>
</dbReference>
<reference evidence="14" key="1">
    <citation type="submission" date="2021-01" db="EMBL/GenBank/DDBJ databases">
        <authorList>
            <person name="Corre E."/>
            <person name="Pelletier E."/>
            <person name="Niang G."/>
            <person name="Scheremetjew M."/>
            <person name="Finn R."/>
            <person name="Kale V."/>
            <person name="Holt S."/>
            <person name="Cochrane G."/>
            <person name="Meng A."/>
            <person name="Brown T."/>
            <person name="Cohen L."/>
        </authorList>
    </citation>
    <scope>NUCLEOTIDE SEQUENCE</scope>
    <source>
        <strain evidence="14">Clade-D-RCC2572</strain>
    </source>
</reference>
<feature type="domain" description="Carbohydrate kinase FGGY C-terminal" evidence="12">
    <location>
        <begin position="273"/>
        <end position="468"/>
    </location>
</feature>
<evidence type="ECO:0000256" key="7">
    <source>
        <dbReference type="ARBA" id="ARBA00022798"/>
    </source>
</evidence>
<keyword evidence="4 10" id="KW-0808">Transferase</keyword>
<dbReference type="GO" id="GO:0004370">
    <property type="term" value="F:glycerol kinase activity"/>
    <property type="evidence" value="ECO:0007669"/>
    <property type="project" value="UniProtKB-EC"/>
</dbReference>
<dbReference type="PANTHER" id="PTHR10196">
    <property type="entry name" value="SUGAR KINASE"/>
    <property type="match status" value="1"/>
</dbReference>
<dbReference type="NCBIfam" id="TIGR01311">
    <property type="entry name" value="glycerol_kin"/>
    <property type="match status" value="1"/>
</dbReference>
<organism evidence="14">
    <name type="scientific">Ostreococcus mediterraneus</name>
    <dbReference type="NCBI Taxonomy" id="1486918"/>
    <lineage>
        <taxon>Eukaryota</taxon>
        <taxon>Viridiplantae</taxon>
        <taxon>Chlorophyta</taxon>
        <taxon>Mamiellophyceae</taxon>
        <taxon>Mamiellales</taxon>
        <taxon>Bathycoccaceae</taxon>
        <taxon>Ostreococcus</taxon>
    </lineage>
</organism>
<dbReference type="FunFam" id="3.30.420.40:FF:000108">
    <property type="entry name" value="Glycerol kinase, glycosomal"/>
    <property type="match status" value="1"/>
</dbReference>
<dbReference type="GO" id="GO:0019563">
    <property type="term" value="P:glycerol catabolic process"/>
    <property type="evidence" value="ECO:0007669"/>
    <property type="project" value="UniProtKB-UniPathway"/>
</dbReference>
<dbReference type="InterPro" id="IPR018485">
    <property type="entry name" value="FGGY_C"/>
</dbReference>
<evidence type="ECO:0000256" key="10">
    <source>
        <dbReference type="RuleBase" id="RU003733"/>
    </source>
</evidence>
<evidence type="ECO:0000256" key="5">
    <source>
        <dbReference type="ARBA" id="ARBA00022741"/>
    </source>
</evidence>
<accession>A0A6U0ETM3</accession>
<dbReference type="EMBL" id="HBEW01007454">
    <property type="protein sequence ID" value="CAD8587142.1"/>
    <property type="molecule type" value="Transcribed_RNA"/>
</dbReference>
<dbReference type="Pfam" id="PF00370">
    <property type="entry name" value="FGGY_N"/>
    <property type="match status" value="1"/>
</dbReference>
<dbReference type="PROSITE" id="PS00933">
    <property type="entry name" value="FGGY_KINASES_1"/>
    <property type="match status" value="1"/>
</dbReference>
<dbReference type="InterPro" id="IPR043129">
    <property type="entry name" value="ATPase_NBD"/>
</dbReference>
<evidence type="ECO:0000313" key="13">
    <source>
        <dbReference type="EMBL" id="CAD8587142.1"/>
    </source>
</evidence>
<dbReference type="EMBL" id="HBEW01007459">
    <property type="protein sequence ID" value="CAD8587151.1"/>
    <property type="molecule type" value="Transcribed_RNA"/>
</dbReference>